<proteinExistence type="predicted"/>
<comment type="caution">
    <text evidence="3">The sequence shown here is derived from an EMBL/GenBank/DDBJ whole genome shotgun (WGS) entry which is preliminary data.</text>
</comment>
<dbReference type="InterPro" id="IPR029039">
    <property type="entry name" value="Flavoprotein-like_sf"/>
</dbReference>
<gene>
    <name evidence="3" type="ORF">GXX48_19855</name>
</gene>
<dbReference type="RefSeq" id="WP_278502559.1">
    <property type="nucleotide sequence ID" value="NZ_CP122438.1"/>
</dbReference>
<dbReference type="AlphaFoldDB" id="A0A7V6PFG5"/>
<dbReference type="PANTHER" id="PTHR47307">
    <property type="entry name" value="GLUTATHIONE-REGULATED POTASSIUM-EFFLUX SYSTEM ANCILLARY PROTEIN KEFG"/>
    <property type="match status" value="1"/>
</dbReference>
<reference evidence="3 4" key="1">
    <citation type="journal article" date="2020" name="Biotechnol. Biofuels">
        <title>New insights from the biogas microbiome by comprehensive genome-resolved metagenomics of nearly 1600 species originating from multiple anaerobic digesters.</title>
        <authorList>
            <person name="Campanaro S."/>
            <person name="Treu L."/>
            <person name="Rodriguez-R L.M."/>
            <person name="Kovalovszki A."/>
            <person name="Ziels R.M."/>
            <person name="Maus I."/>
            <person name="Zhu X."/>
            <person name="Kougias P.G."/>
            <person name="Basile A."/>
            <person name="Luo G."/>
            <person name="Schluter A."/>
            <person name="Konstantinidis K.T."/>
            <person name="Angelidaki I."/>
        </authorList>
    </citation>
    <scope>NUCLEOTIDE SEQUENCE [LARGE SCALE GENOMIC DNA]</scope>
    <source>
        <strain evidence="3">AS04akNAM_66</strain>
    </source>
</reference>
<dbReference type="GO" id="GO:0003955">
    <property type="term" value="F:NAD(P)H dehydrogenase (quinone) activity"/>
    <property type="evidence" value="ECO:0007669"/>
    <property type="project" value="TreeGrafter"/>
</dbReference>
<dbReference type="PANTHER" id="PTHR47307:SF1">
    <property type="entry name" value="GLUTATHIONE-REGULATED POTASSIUM-EFFLUX SYSTEM ANCILLARY PROTEIN KEFG"/>
    <property type="match status" value="1"/>
</dbReference>
<evidence type="ECO:0000256" key="1">
    <source>
        <dbReference type="ARBA" id="ARBA00023002"/>
    </source>
</evidence>
<keyword evidence="1" id="KW-0560">Oxidoreductase</keyword>
<dbReference type="Gene3D" id="3.40.50.360">
    <property type="match status" value="1"/>
</dbReference>
<organism evidence="3 4">
    <name type="scientific">Brucella intermedia</name>
    <dbReference type="NCBI Taxonomy" id="94625"/>
    <lineage>
        <taxon>Bacteria</taxon>
        <taxon>Pseudomonadati</taxon>
        <taxon>Pseudomonadota</taxon>
        <taxon>Alphaproteobacteria</taxon>
        <taxon>Hyphomicrobiales</taxon>
        <taxon>Brucellaceae</taxon>
        <taxon>Brucella/Ochrobactrum group</taxon>
        <taxon>Brucella</taxon>
    </lineage>
</organism>
<dbReference type="SUPFAM" id="SSF52218">
    <property type="entry name" value="Flavoproteins"/>
    <property type="match status" value="1"/>
</dbReference>
<protein>
    <submittedName>
        <fullName evidence="3">NAD(P)H-dependent oxidoreductase</fullName>
    </submittedName>
</protein>
<evidence type="ECO:0000259" key="2">
    <source>
        <dbReference type="Pfam" id="PF02525"/>
    </source>
</evidence>
<dbReference type="GO" id="GO:0010181">
    <property type="term" value="F:FMN binding"/>
    <property type="evidence" value="ECO:0007669"/>
    <property type="project" value="TreeGrafter"/>
</dbReference>
<dbReference type="InterPro" id="IPR046980">
    <property type="entry name" value="KefG/KefF"/>
</dbReference>
<evidence type="ECO:0000313" key="4">
    <source>
        <dbReference type="Proteomes" id="UP000551563"/>
    </source>
</evidence>
<dbReference type="InterPro" id="IPR003680">
    <property type="entry name" value="Flavodoxin_fold"/>
</dbReference>
<name>A0A7V6PFG5_9HYPH</name>
<accession>A0A7V6PFG5</accession>
<dbReference type="Pfam" id="PF02525">
    <property type="entry name" value="Flavodoxin_2"/>
    <property type="match status" value="1"/>
</dbReference>
<evidence type="ECO:0000313" key="3">
    <source>
        <dbReference type="EMBL" id="HHV69865.1"/>
    </source>
</evidence>
<dbReference type="EMBL" id="DUMN01000566">
    <property type="protein sequence ID" value="HHV69865.1"/>
    <property type="molecule type" value="Genomic_DNA"/>
</dbReference>
<feature type="domain" description="Flavodoxin-like fold" evidence="2">
    <location>
        <begin position="2"/>
        <end position="174"/>
    </location>
</feature>
<dbReference type="GO" id="GO:0009055">
    <property type="term" value="F:electron transfer activity"/>
    <property type="evidence" value="ECO:0007669"/>
    <property type="project" value="TreeGrafter"/>
</dbReference>
<dbReference type="Proteomes" id="UP000551563">
    <property type="component" value="Unassembled WGS sequence"/>
</dbReference>
<sequence>MSKTLILLFHPDLTRSRANATLAAAAAKLPGVEIVDMQAAYPQGTDFLKDSEREASRLLSADRIVLQFPVQWYSTPPLLKAWQDAVLTRMFYIAYEQEGRKLEGTPLLIAATAGNVPEAYREGGRNMFPMIELFAPLRATANRCGLGWATPFVLYAADKISTEGLEDAANRYVDALKVWIAATSTPNSEAAA</sequence>